<protein>
    <submittedName>
        <fullName evidence="2">CoA transferase</fullName>
    </submittedName>
</protein>
<dbReference type="PANTHER" id="PTHR48207">
    <property type="entry name" value="SUCCINATE--HYDROXYMETHYLGLUTARATE COA-TRANSFERASE"/>
    <property type="match status" value="1"/>
</dbReference>
<dbReference type="InterPro" id="IPR044855">
    <property type="entry name" value="CoA-Trfase_III_dom3_sf"/>
</dbReference>
<dbReference type="Gene3D" id="3.40.50.10540">
    <property type="entry name" value="Crotonobetainyl-coa:carnitine coa-transferase, domain 1"/>
    <property type="match status" value="1"/>
</dbReference>
<sequence>MNDTSRALPSGHAPRLPLDGVRILDLSRALAGPWATALLSDLGAEVVKVESISGGDSSRSWPPFEGEHSLYFDSTNRGKSSIAVDFYSAEGRRLLWDLAVGADVVVENFRPGVLSEMGLDPDALRDTKPGLIVASVSGFGTSGPLAQSAGLDQVAQGMSGLMSVTGPDADHPTRVGVPIIDMVSGIYLALGIAAALVGRHGSGHGSQVATSLLESALSLSAFQGQAYLSTGRVPTPQGNNHPVLSPYGVFATADIPIIIAVGNERQWRQLCALVEAPDLADHPDYRTGALRGQHRAALTDALEDRLRRRPASQWLAALRDAKIPTGPIYTYAQAFADEQVSSLGMVTTVERADGSPLPLLRGPLSLDRAPLPVRKAPPSLGEDTRAVLEGAGLTEDQITALADAGVVRMAGDGTKVPA</sequence>
<evidence type="ECO:0000313" key="2">
    <source>
        <dbReference type="EMBL" id="GAA2197693.1"/>
    </source>
</evidence>
<gene>
    <name evidence="2" type="ORF">GCM10009849_07520</name>
</gene>
<dbReference type="GO" id="GO:0016740">
    <property type="term" value="F:transferase activity"/>
    <property type="evidence" value="ECO:0007669"/>
    <property type="project" value="UniProtKB-KW"/>
</dbReference>
<dbReference type="EMBL" id="BAAAQW010000003">
    <property type="protein sequence ID" value="GAA2197693.1"/>
    <property type="molecule type" value="Genomic_DNA"/>
</dbReference>
<dbReference type="SUPFAM" id="SSF89796">
    <property type="entry name" value="CoA-transferase family III (CaiB/BaiF)"/>
    <property type="match status" value="1"/>
</dbReference>
<dbReference type="RefSeq" id="WP_344298357.1">
    <property type="nucleotide sequence ID" value="NZ_BAAAQW010000003.1"/>
</dbReference>
<dbReference type="Proteomes" id="UP001500432">
    <property type="component" value="Unassembled WGS sequence"/>
</dbReference>
<dbReference type="Pfam" id="PF02515">
    <property type="entry name" value="CoA_transf_3"/>
    <property type="match status" value="1"/>
</dbReference>
<organism evidence="2 3">
    <name type="scientific">Sinomonas flava</name>
    <dbReference type="NCBI Taxonomy" id="496857"/>
    <lineage>
        <taxon>Bacteria</taxon>
        <taxon>Bacillati</taxon>
        <taxon>Actinomycetota</taxon>
        <taxon>Actinomycetes</taxon>
        <taxon>Micrococcales</taxon>
        <taxon>Micrococcaceae</taxon>
        <taxon>Sinomonas</taxon>
    </lineage>
</organism>
<dbReference type="InterPro" id="IPR023606">
    <property type="entry name" value="CoA-Trfase_III_dom_1_sf"/>
</dbReference>
<keyword evidence="1 2" id="KW-0808">Transferase</keyword>
<accession>A0ABP5NHS8</accession>
<name>A0ABP5NHS8_9MICC</name>
<dbReference type="Gene3D" id="3.30.1540.10">
    <property type="entry name" value="formyl-coa transferase, domain 3"/>
    <property type="match status" value="1"/>
</dbReference>
<dbReference type="PANTHER" id="PTHR48207:SF3">
    <property type="entry name" value="SUCCINATE--HYDROXYMETHYLGLUTARATE COA-TRANSFERASE"/>
    <property type="match status" value="1"/>
</dbReference>
<evidence type="ECO:0000313" key="3">
    <source>
        <dbReference type="Proteomes" id="UP001500432"/>
    </source>
</evidence>
<dbReference type="InterPro" id="IPR050483">
    <property type="entry name" value="CoA-transferase_III_domain"/>
</dbReference>
<reference evidence="3" key="1">
    <citation type="journal article" date="2019" name="Int. J. Syst. Evol. Microbiol.">
        <title>The Global Catalogue of Microorganisms (GCM) 10K type strain sequencing project: providing services to taxonomists for standard genome sequencing and annotation.</title>
        <authorList>
            <consortium name="The Broad Institute Genomics Platform"/>
            <consortium name="The Broad Institute Genome Sequencing Center for Infectious Disease"/>
            <person name="Wu L."/>
            <person name="Ma J."/>
        </authorList>
    </citation>
    <scope>NUCLEOTIDE SEQUENCE [LARGE SCALE GENOMIC DNA]</scope>
    <source>
        <strain evidence="3">JCM 16034</strain>
    </source>
</reference>
<keyword evidence="3" id="KW-1185">Reference proteome</keyword>
<evidence type="ECO:0000256" key="1">
    <source>
        <dbReference type="ARBA" id="ARBA00022679"/>
    </source>
</evidence>
<proteinExistence type="predicted"/>
<comment type="caution">
    <text evidence="2">The sequence shown here is derived from an EMBL/GenBank/DDBJ whole genome shotgun (WGS) entry which is preliminary data.</text>
</comment>
<dbReference type="InterPro" id="IPR003673">
    <property type="entry name" value="CoA-Trfase_fam_III"/>
</dbReference>